<dbReference type="InterPro" id="IPR007274">
    <property type="entry name" value="Cop_transporter"/>
</dbReference>
<dbReference type="GO" id="GO:0005375">
    <property type="term" value="F:copper ion transmembrane transporter activity"/>
    <property type="evidence" value="ECO:0007669"/>
    <property type="project" value="InterPro"/>
</dbReference>
<dbReference type="Proteomes" id="UP000541610">
    <property type="component" value="Unassembled WGS sequence"/>
</dbReference>
<keyword evidence="3 7" id="KW-1133">Transmembrane helix</keyword>
<organism evidence="8 9">
    <name type="scientific">Perkinsus olseni</name>
    <name type="common">Perkinsus atlanticus</name>
    <dbReference type="NCBI Taxonomy" id="32597"/>
    <lineage>
        <taxon>Eukaryota</taxon>
        <taxon>Sar</taxon>
        <taxon>Alveolata</taxon>
        <taxon>Perkinsozoa</taxon>
        <taxon>Perkinsea</taxon>
        <taxon>Perkinsida</taxon>
        <taxon>Perkinsidae</taxon>
        <taxon>Perkinsus</taxon>
    </lineage>
</organism>
<accession>A0A7J6PN84</accession>
<evidence type="ECO:0008006" key="10">
    <source>
        <dbReference type="Google" id="ProtNLM"/>
    </source>
</evidence>
<evidence type="ECO:0000256" key="5">
    <source>
        <dbReference type="SAM" id="Coils"/>
    </source>
</evidence>
<dbReference type="PANTHER" id="PTHR12483">
    <property type="entry name" value="SOLUTE CARRIER FAMILY 31 COPPER TRANSPORTERS"/>
    <property type="match status" value="1"/>
</dbReference>
<feature type="region of interest" description="Disordered" evidence="6">
    <location>
        <begin position="511"/>
        <end position="572"/>
    </location>
</feature>
<feature type="transmembrane region" description="Helical" evidence="7">
    <location>
        <begin position="210"/>
        <end position="231"/>
    </location>
</feature>
<evidence type="ECO:0000256" key="6">
    <source>
        <dbReference type="SAM" id="MobiDB-lite"/>
    </source>
</evidence>
<evidence type="ECO:0000256" key="1">
    <source>
        <dbReference type="ARBA" id="ARBA00004370"/>
    </source>
</evidence>
<feature type="transmembrane region" description="Helical" evidence="7">
    <location>
        <begin position="171"/>
        <end position="189"/>
    </location>
</feature>
<feature type="compositionally biased region" description="Basic and acidic residues" evidence="6">
    <location>
        <begin position="543"/>
        <end position="572"/>
    </location>
</feature>
<dbReference type="OrthoDB" id="445605at2759"/>
<evidence type="ECO:0000256" key="7">
    <source>
        <dbReference type="SAM" id="Phobius"/>
    </source>
</evidence>
<feature type="region of interest" description="Disordered" evidence="6">
    <location>
        <begin position="289"/>
        <end position="319"/>
    </location>
</feature>
<proteinExistence type="predicted"/>
<comment type="subcellular location">
    <subcellularLocation>
        <location evidence="1">Membrane</location>
    </subcellularLocation>
</comment>
<feature type="region of interest" description="Disordered" evidence="6">
    <location>
        <begin position="341"/>
        <end position="445"/>
    </location>
</feature>
<reference evidence="8 9" key="1">
    <citation type="submission" date="2020-04" db="EMBL/GenBank/DDBJ databases">
        <title>Perkinsus olseni comparative genomics.</title>
        <authorList>
            <person name="Bogema D.R."/>
        </authorList>
    </citation>
    <scope>NUCLEOTIDE SEQUENCE [LARGE SCALE GENOMIC DNA]</scope>
    <source>
        <strain evidence="8">00978-12</strain>
    </source>
</reference>
<dbReference type="AlphaFoldDB" id="A0A7J6PN84"/>
<evidence type="ECO:0000256" key="3">
    <source>
        <dbReference type="ARBA" id="ARBA00022989"/>
    </source>
</evidence>
<feature type="compositionally biased region" description="Polar residues" evidence="6">
    <location>
        <begin position="375"/>
        <end position="400"/>
    </location>
</feature>
<dbReference type="Pfam" id="PF04145">
    <property type="entry name" value="Ctr"/>
    <property type="match status" value="1"/>
</dbReference>
<dbReference type="GO" id="GO:0016020">
    <property type="term" value="C:membrane"/>
    <property type="evidence" value="ECO:0007669"/>
    <property type="project" value="UniProtKB-SubCell"/>
</dbReference>
<feature type="coiled-coil region" evidence="5">
    <location>
        <begin position="450"/>
        <end position="484"/>
    </location>
</feature>
<keyword evidence="2 7" id="KW-0812">Transmembrane</keyword>
<name>A0A7J6PN84_PEROL</name>
<keyword evidence="5" id="KW-0175">Coiled coil</keyword>
<evidence type="ECO:0000256" key="2">
    <source>
        <dbReference type="ARBA" id="ARBA00022692"/>
    </source>
</evidence>
<gene>
    <name evidence="8" type="ORF">FOZ60_007452</name>
</gene>
<evidence type="ECO:0000313" key="9">
    <source>
        <dbReference type="Proteomes" id="UP000541610"/>
    </source>
</evidence>
<comment type="caution">
    <text evidence="8">The sequence shown here is derived from an EMBL/GenBank/DDBJ whole genome shotgun (WGS) entry which is preliminary data.</text>
</comment>
<evidence type="ECO:0000313" key="8">
    <source>
        <dbReference type="EMBL" id="KAF4697367.1"/>
    </source>
</evidence>
<feature type="compositionally biased region" description="Low complexity" evidence="6">
    <location>
        <begin position="360"/>
        <end position="374"/>
    </location>
</feature>
<dbReference type="EMBL" id="JABANP010000003">
    <property type="protein sequence ID" value="KAF4697367.1"/>
    <property type="molecule type" value="Genomic_DNA"/>
</dbReference>
<keyword evidence="4 7" id="KW-0472">Membrane</keyword>
<protein>
    <recommendedName>
        <fullName evidence="10">Copper transporter</fullName>
    </recommendedName>
</protein>
<sequence>MTKVFTSREGRYLFTDDGDALVVIFGEALRAWLAPGVHTVAARHRGRSYQQFFMAPQAFQSRRMLSQCAAGQVYCWLRCMTPPEGCPAENAVCWDFRKMDLCDMTPGKMQPNCALKCPAGVTSAEGLTEDEPFCESSTNMIMSGFQFLWSTNRQCIILFFPGIVLDTPSKFFLGVVAVFFLGLIAEAAMRLRKRVECALGAARSSVRGKLTLIGLFSINLILAYMAMLVAMTYSGELFLTVILGVAVGRILLAGDERGDYRSDAADPCCAALSSDGTEPPIEADALTAAAPSRRRGSGPDQGVYQHLVPPRPSQAASSGFVRQYTPVGTSAANMSSLSMNNVSQHHHTTNHLSPRPPPQFMHQQQQHQQQQLPHYTNTGPASDHQPTPSQGNSSTISQAPRVQVVKRTPSMNVPGLDQSVAHGPPQSAHRGTGLPGCAAARHVGPSQAEVDRIRAELASVDKKLQAATNKLMQKEEEGRRLNAEIDSYKVSEGQFKAALSKLRAENESLASAATASRAPDPKIAGIGEDNLSDRIRRPSFQSRRLEGRTAELKRVQGELSSSEDKARRTKQDLDRTVATLRETKEQLESLKAHFEQQSQLVTQDQEMLVTETEAQRAHIAKLEQALQETAQENEMLQ</sequence>
<evidence type="ECO:0000256" key="4">
    <source>
        <dbReference type="ARBA" id="ARBA00023136"/>
    </source>
</evidence>